<keyword evidence="4" id="KW-0297">G-protein coupled receptor</keyword>
<dbReference type="RefSeq" id="XP_013077119.2">
    <property type="nucleotide sequence ID" value="XM_013221665.2"/>
</dbReference>
<feature type="transmembrane region" description="Helical" evidence="8">
    <location>
        <begin position="30"/>
        <end position="50"/>
    </location>
</feature>
<evidence type="ECO:0000256" key="6">
    <source>
        <dbReference type="ARBA" id="ARBA00023170"/>
    </source>
</evidence>
<dbReference type="InterPro" id="IPR000276">
    <property type="entry name" value="GPCR_Rhodpsn"/>
</dbReference>
<evidence type="ECO:0000256" key="1">
    <source>
        <dbReference type="ARBA" id="ARBA00004141"/>
    </source>
</evidence>
<dbReference type="STRING" id="6526.A0A2C9KKH9"/>
<sequence>MNSTRALTKIKQTAFVDPALFKAVLTVNALFLNGFIGLIGIVANIINIINFKKQGYKDGVNVTLTALAVSDLGVLITQLIIIQIYNPWLEESSLLMLKPQMLLLVIYINEYFIRASGFVTACAAFERCLCVVLPMKVKLVMTRRVAAVVNISIFVVLIVYVVGPNSLVYVGSRYIPEYNRTFAFVYYRDNREAIMNIFYIADALFIPNITMLMLLLFTVVLVTKLKSKFQWRQMVSNSDQRAKNSVTLKERKAIAMLSTMSGIYVVCLLPHSALNLAVGLVDQLRAEGGYFDLTMLAYSSAVLFETVNCSVTAVVYFKMSSKYREIIYEMLPSRKKK</sequence>
<dbReference type="PANTHER" id="PTHR24243:SF233">
    <property type="entry name" value="THYROTROPIN-RELEASING HORMONE RECEPTOR"/>
    <property type="match status" value="1"/>
</dbReference>
<dbReference type="SUPFAM" id="SSF81321">
    <property type="entry name" value="Family A G protein-coupled receptor-like"/>
    <property type="match status" value="1"/>
</dbReference>
<feature type="transmembrane region" description="Helical" evidence="8">
    <location>
        <begin position="145"/>
        <end position="163"/>
    </location>
</feature>
<dbReference type="AlphaFoldDB" id="A0A2C9KKH9"/>
<feature type="transmembrane region" description="Helical" evidence="8">
    <location>
        <begin position="197"/>
        <end position="222"/>
    </location>
</feature>
<reference evidence="10" key="1">
    <citation type="submission" date="2020-05" db="UniProtKB">
        <authorList>
            <consortium name="EnsemblMetazoa"/>
        </authorList>
    </citation>
    <scope>IDENTIFICATION</scope>
    <source>
        <strain evidence="10">BB02</strain>
    </source>
</reference>
<dbReference type="EnsemblMetazoa" id="BGLB020745-RA">
    <property type="protein sequence ID" value="BGLB020745-PA"/>
    <property type="gene ID" value="BGLB020745"/>
</dbReference>
<keyword evidence="5 8" id="KW-0472">Membrane</keyword>
<gene>
    <name evidence="10" type="primary">106063330</name>
</gene>
<dbReference type="Proteomes" id="UP000076420">
    <property type="component" value="Unassembled WGS sequence"/>
</dbReference>
<name>A0A2C9KKH9_BIOGL</name>
<dbReference type="GO" id="GO:0004930">
    <property type="term" value="F:G protein-coupled receptor activity"/>
    <property type="evidence" value="ECO:0007669"/>
    <property type="project" value="UniProtKB-KW"/>
</dbReference>
<feature type="transmembrane region" description="Helical" evidence="8">
    <location>
        <begin position="293"/>
        <end position="317"/>
    </location>
</feature>
<evidence type="ECO:0000256" key="2">
    <source>
        <dbReference type="ARBA" id="ARBA00022692"/>
    </source>
</evidence>
<evidence type="ECO:0000313" key="10">
    <source>
        <dbReference type="EnsemblMetazoa" id="BGLB020745-PA"/>
    </source>
</evidence>
<keyword evidence="2 8" id="KW-0812">Transmembrane</keyword>
<evidence type="ECO:0000256" key="4">
    <source>
        <dbReference type="ARBA" id="ARBA00023040"/>
    </source>
</evidence>
<feature type="transmembrane region" description="Helical" evidence="8">
    <location>
        <begin position="62"/>
        <end position="85"/>
    </location>
</feature>
<evidence type="ECO:0000256" key="8">
    <source>
        <dbReference type="SAM" id="Phobius"/>
    </source>
</evidence>
<dbReference type="Pfam" id="PF00001">
    <property type="entry name" value="7tm_1"/>
    <property type="match status" value="1"/>
</dbReference>
<feature type="transmembrane region" description="Helical" evidence="8">
    <location>
        <begin position="253"/>
        <end position="273"/>
    </location>
</feature>
<dbReference type="PROSITE" id="PS50262">
    <property type="entry name" value="G_PROTEIN_RECEP_F1_2"/>
    <property type="match status" value="1"/>
</dbReference>
<dbReference type="PRINTS" id="PR00237">
    <property type="entry name" value="GPCRRHODOPSN"/>
</dbReference>
<dbReference type="VEuPathDB" id="VectorBase:BGLAX_033987"/>
<evidence type="ECO:0000256" key="3">
    <source>
        <dbReference type="ARBA" id="ARBA00022989"/>
    </source>
</evidence>
<dbReference type="InterPro" id="IPR017452">
    <property type="entry name" value="GPCR_Rhodpsn_7TM"/>
</dbReference>
<evidence type="ECO:0000256" key="5">
    <source>
        <dbReference type="ARBA" id="ARBA00023136"/>
    </source>
</evidence>
<dbReference type="KEGG" id="bgt:106063330"/>
<evidence type="ECO:0000313" key="11">
    <source>
        <dbReference type="Proteomes" id="UP000076420"/>
    </source>
</evidence>
<protein>
    <recommendedName>
        <fullName evidence="9">G-protein coupled receptors family 1 profile domain-containing protein</fullName>
    </recommendedName>
</protein>
<keyword evidence="6" id="KW-0675">Receptor</keyword>
<accession>A0A2C9KKH9</accession>
<dbReference type="Gene3D" id="1.20.1070.10">
    <property type="entry name" value="Rhodopsin 7-helix transmembrane proteins"/>
    <property type="match status" value="1"/>
</dbReference>
<comment type="subcellular location">
    <subcellularLocation>
        <location evidence="1">Membrane</location>
        <topology evidence="1">Multi-pass membrane protein</topology>
    </subcellularLocation>
</comment>
<dbReference type="PANTHER" id="PTHR24243">
    <property type="entry name" value="G-PROTEIN COUPLED RECEPTOR"/>
    <property type="match status" value="1"/>
</dbReference>
<proteinExistence type="predicted"/>
<feature type="transmembrane region" description="Helical" evidence="8">
    <location>
        <begin position="111"/>
        <end position="133"/>
    </location>
</feature>
<dbReference type="VEuPathDB" id="VectorBase:BGLB020745"/>
<feature type="domain" description="G-protein coupled receptors family 1 profile" evidence="9">
    <location>
        <begin position="40"/>
        <end position="316"/>
    </location>
</feature>
<dbReference type="OrthoDB" id="10310611at2759"/>
<evidence type="ECO:0000259" key="9">
    <source>
        <dbReference type="PROSITE" id="PS50262"/>
    </source>
</evidence>
<dbReference type="GO" id="GO:0005886">
    <property type="term" value="C:plasma membrane"/>
    <property type="evidence" value="ECO:0007669"/>
    <property type="project" value="TreeGrafter"/>
</dbReference>
<organism evidence="10 11">
    <name type="scientific">Biomphalaria glabrata</name>
    <name type="common">Bloodfluke planorb</name>
    <name type="synonym">Freshwater snail</name>
    <dbReference type="NCBI Taxonomy" id="6526"/>
    <lineage>
        <taxon>Eukaryota</taxon>
        <taxon>Metazoa</taxon>
        <taxon>Spiralia</taxon>
        <taxon>Lophotrochozoa</taxon>
        <taxon>Mollusca</taxon>
        <taxon>Gastropoda</taxon>
        <taxon>Heterobranchia</taxon>
        <taxon>Euthyneura</taxon>
        <taxon>Panpulmonata</taxon>
        <taxon>Hygrophila</taxon>
        <taxon>Lymnaeoidea</taxon>
        <taxon>Planorbidae</taxon>
        <taxon>Biomphalaria</taxon>
    </lineage>
</organism>
<keyword evidence="7" id="KW-0807">Transducer</keyword>
<keyword evidence="3 8" id="KW-1133">Transmembrane helix</keyword>
<evidence type="ECO:0000256" key="7">
    <source>
        <dbReference type="ARBA" id="ARBA00023224"/>
    </source>
</evidence>